<evidence type="ECO:0000313" key="6">
    <source>
        <dbReference type="EMBL" id="RJE23842.1"/>
    </source>
</evidence>
<dbReference type="PANTHER" id="PTHR47424:SF3">
    <property type="entry name" value="REGULATORY PROTEIN GAL4"/>
    <property type="match status" value="1"/>
</dbReference>
<accession>A0A3A2ZL20</accession>
<dbReference type="InterPro" id="IPR051127">
    <property type="entry name" value="Fungal_SecMet_Regulators"/>
</dbReference>
<dbReference type="CDD" id="cd12148">
    <property type="entry name" value="fungal_TF_MHR"/>
    <property type="match status" value="1"/>
</dbReference>
<evidence type="ECO:0000313" key="7">
    <source>
        <dbReference type="Proteomes" id="UP000266188"/>
    </source>
</evidence>
<sequence>MTRLERAVAERTDNIKDEELAESSQIRPQTLEVSRHPVSLESTEEDGMRVPNKLSDRLMAAYLCQEYVNLPIFDLSDFKSAYEASRASGAVNGGSNLFNKILNIIFSFSSLSMHEVHDADELPPLNEAGKLTSFADNDDDPWETLQSYILQSQYFNATGDPRVAWTLIGIALRTAQTLGLQSKTQGLDVYNRKQRELARKIWHSAIMMERMLSLQIGILPQTPNPFRVPLPSHLDTDYIDSISGKRPNTSAERPSIIEFLSACARLYSNVEDILAIEDEIRIGHNGCAAKKLLALDLSTFFKADSLLYDWNISLPSFLQKHVSAEFRDDPIINRQRNICRIRYLYVRLRLYRPLLIMAMALSSNCDCKPGGTVHFTGDAANSPDSPAALSVVRDSLFKCVDSASELVGILSVEENGLYDDHRQQRGQFSTIPSFWENVDYLYACGTIFLAARSCPLFYQNENDEVNMDNTKQRWRDVLKLLDYYREIYQSKKMKNVAASCLRTLNILCDALESPVAETDVTAAFDNGTRTRIFERIGAGVTVQNRNRLSRVFGPRLSTGIQSTKGYRQWSWIESLPIDLDVQ</sequence>
<dbReference type="GO" id="GO:0000978">
    <property type="term" value="F:RNA polymerase II cis-regulatory region sequence-specific DNA binding"/>
    <property type="evidence" value="ECO:0007669"/>
    <property type="project" value="TreeGrafter"/>
</dbReference>
<name>A0A3A2ZL20_9EURO</name>
<evidence type="ECO:0000256" key="3">
    <source>
        <dbReference type="ARBA" id="ARBA00023163"/>
    </source>
</evidence>
<dbReference type="Pfam" id="PF04082">
    <property type="entry name" value="Fungal_trans"/>
    <property type="match status" value="1"/>
</dbReference>
<proteinExistence type="predicted"/>
<keyword evidence="2" id="KW-0238">DNA-binding</keyword>
<dbReference type="GO" id="GO:0008270">
    <property type="term" value="F:zinc ion binding"/>
    <property type="evidence" value="ECO:0007669"/>
    <property type="project" value="InterPro"/>
</dbReference>
<keyword evidence="3" id="KW-0804">Transcription</keyword>
<dbReference type="PANTHER" id="PTHR47424">
    <property type="entry name" value="REGULATORY PROTEIN GAL4"/>
    <property type="match status" value="1"/>
</dbReference>
<organism evidence="6 7">
    <name type="scientific">Aspergillus sclerotialis</name>
    <dbReference type="NCBI Taxonomy" id="2070753"/>
    <lineage>
        <taxon>Eukaryota</taxon>
        <taxon>Fungi</taxon>
        <taxon>Dikarya</taxon>
        <taxon>Ascomycota</taxon>
        <taxon>Pezizomycotina</taxon>
        <taxon>Eurotiomycetes</taxon>
        <taxon>Eurotiomycetidae</taxon>
        <taxon>Eurotiales</taxon>
        <taxon>Aspergillaceae</taxon>
        <taxon>Aspergillus</taxon>
        <taxon>Aspergillus subgen. Polypaecilum</taxon>
    </lineage>
</organism>
<evidence type="ECO:0000259" key="5">
    <source>
        <dbReference type="SMART" id="SM00906"/>
    </source>
</evidence>
<evidence type="ECO:0000256" key="1">
    <source>
        <dbReference type="ARBA" id="ARBA00023015"/>
    </source>
</evidence>
<dbReference type="SMART" id="SM00906">
    <property type="entry name" value="Fungal_trans"/>
    <property type="match status" value="1"/>
</dbReference>
<dbReference type="EMBL" id="MVGC01000103">
    <property type="protein sequence ID" value="RJE23842.1"/>
    <property type="molecule type" value="Genomic_DNA"/>
</dbReference>
<dbReference type="Proteomes" id="UP000266188">
    <property type="component" value="Unassembled WGS sequence"/>
</dbReference>
<dbReference type="OrthoDB" id="424974at2759"/>
<keyword evidence="4" id="KW-0539">Nucleus</keyword>
<feature type="domain" description="Xylanolytic transcriptional activator regulatory" evidence="5">
    <location>
        <begin position="164"/>
        <end position="237"/>
    </location>
</feature>
<keyword evidence="7" id="KW-1185">Reference proteome</keyword>
<dbReference type="STRING" id="2070753.A0A3A2ZL20"/>
<dbReference type="GO" id="GO:0000435">
    <property type="term" value="P:positive regulation of transcription from RNA polymerase II promoter by galactose"/>
    <property type="evidence" value="ECO:0007669"/>
    <property type="project" value="TreeGrafter"/>
</dbReference>
<dbReference type="GO" id="GO:0006351">
    <property type="term" value="P:DNA-templated transcription"/>
    <property type="evidence" value="ECO:0007669"/>
    <property type="project" value="InterPro"/>
</dbReference>
<evidence type="ECO:0000256" key="4">
    <source>
        <dbReference type="ARBA" id="ARBA00023242"/>
    </source>
</evidence>
<comment type="caution">
    <text evidence="6">The sequence shown here is derived from an EMBL/GenBank/DDBJ whole genome shotgun (WGS) entry which is preliminary data.</text>
</comment>
<dbReference type="InterPro" id="IPR007219">
    <property type="entry name" value="XnlR_reg_dom"/>
</dbReference>
<dbReference type="GO" id="GO:0005634">
    <property type="term" value="C:nucleus"/>
    <property type="evidence" value="ECO:0007669"/>
    <property type="project" value="TreeGrafter"/>
</dbReference>
<protein>
    <submittedName>
        <fullName evidence="6">Fungal specific transcription factor</fullName>
    </submittedName>
</protein>
<gene>
    <name evidence="6" type="ORF">PHISCL_03814</name>
</gene>
<evidence type="ECO:0000256" key="2">
    <source>
        <dbReference type="ARBA" id="ARBA00023125"/>
    </source>
</evidence>
<reference evidence="7" key="1">
    <citation type="submission" date="2017-02" db="EMBL/GenBank/DDBJ databases">
        <authorList>
            <person name="Tafer H."/>
            <person name="Lopandic K."/>
        </authorList>
    </citation>
    <scope>NUCLEOTIDE SEQUENCE [LARGE SCALE GENOMIC DNA]</scope>
    <source>
        <strain evidence="7">CBS 366.77</strain>
    </source>
</reference>
<dbReference type="GO" id="GO:0000981">
    <property type="term" value="F:DNA-binding transcription factor activity, RNA polymerase II-specific"/>
    <property type="evidence" value="ECO:0007669"/>
    <property type="project" value="TreeGrafter"/>
</dbReference>
<keyword evidence="1" id="KW-0805">Transcription regulation</keyword>
<dbReference type="AlphaFoldDB" id="A0A3A2ZL20"/>